<dbReference type="Gene3D" id="1.20.1250.20">
    <property type="entry name" value="MFS general substrate transporter like domains"/>
    <property type="match status" value="1"/>
</dbReference>
<dbReference type="PANTHER" id="PTHR23504">
    <property type="entry name" value="MAJOR FACILITATOR SUPERFAMILY DOMAIN-CONTAINING PROTEIN 10"/>
    <property type="match status" value="1"/>
</dbReference>
<dbReference type="PANTHER" id="PTHR23504:SF15">
    <property type="entry name" value="MAJOR FACILITATOR SUPERFAMILY (MFS) PROFILE DOMAIN-CONTAINING PROTEIN"/>
    <property type="match status" value="1"/>
</dbReference>
<feature type="transmembrane region" description="Helical" evidence="6">
    <location>
        <begin position="165"/>
        <end position="183"/>
    </location>
</feature>
<evidence type="ECO:0000259" key="7">
    <source>
        <dbReference type="PROSITE" id="PS50850"/>
    </source>
</evidence>
<feature type="transmembrane region" description="Helical" evidence="6">
    <location>
        <begin position="96"/>
        <end position="119"/>
    </location>
</feature>
<evidence type="ECO:0000256" key="4">
    <source>
        <dbReference type="ARBA" id="ARBA00022989"/>
    </source>
</evidence>
<accession>A0A7S4L9M8</accession>
<dbReference type="GO" id="GO:0022857">
    <property type="term" value="F:transmembrane transporter activity"/>
    <property type="evidence" value="ECO:0007669"/>
    <property type="project" value="InterPro"/>
</dbReference>
<evidence type="ECO:0000256" key="6">
    <source>
        <dbReference type="SAM" id="Phobius"/>
    </source>
</evidence>
<feature type="transmembrane region" description="Helical" evidence="6">
    <location>
        <begin position="376"/>
        <end position="394"/>
    </location>
</feature>
<dbReference type="GO" id="GO:0016020">
    <property type="term" value="C:membrane"/>
    <property type="evidence" value="ECO:0007669"/>
    <property type="project" value="UniProtKB-SubCell"/>
</dbReference>
<dbReference type="Pfam" id="PF07690">
    <property type="entry name" value="MFS_1"/>
    <property type="match status" value="1"/>
</dbReference>
<feature type="transmembrane region" description="Helical" evidence="6">
    <location>
        <begin position="253"/>
        <end position="276"/>
    </location>
</feature>
<evidence type="ECO:0000256" key="5">
    <source>
        <dbReference type="ARBA" id="ARBA00023136"/>
    </source>
</evidence>
<keyword evidence="5 6" id="KW-0472">Membrane</keyword>
<sequence>MCGAYIAPVQPYLVRSSFHQPVCPDLVISSNMSVSNSSGYSVEASQDSLKGIFSFVGSLMAGQLSDVHGRKTVIMVGLLGNIIPYLALTATCLSSWFVILNVAAGLSSSAVNVGILSYIADCTRQDKRTAVYGYLSVCSVVFLLVASPLGGLMSSLWKNGQARSFYFSAFVLACLPLLVSFFLKEPAIKARAYQQHQDCSSEEEVHAWKPYCESRNVVMMVMALAINMAGAAESSLLFLYFSNQFESCQSECLAALTTIFSLGMGVSSLVFLPLALRRYSSMVVLRFALLCSIFVAFLYCSARSLVVIYLSTVINIPTFSISCCMDSLFAEAAGKGKSGSGLGTLESLRTLAAFLAPPIMAFLMSEWRWKDSLLPGAPWMFSVFCYSLALLLSFRLESLSPSPSPSPLSPLYSLKTFFFPSFNAQTAF</sequence>
<proteinExistence type="predicted"/>
<dbReference type="PROSITE" id="PS50850">
    <property type="entry name" value="MFS"/>
    <property type="match status" value="1"/>
</dbReference>
<evidence type="ECO:0000256" key="3">
    <source>
        <dbReference type="ARBA" id="ARBA00022692"/>
    </source>
</evidence>
<dbReference type="InterPro" id="IPR011701">
    <property type="entry name" value="MFS"/>
</dbReference>
<dbReference type="InterPro" id="IPR036259">
    <property type="entry name" value="MFS_trans_sf"/>
</dbReference>
<dbReference type="AlphaFoldDB" id="A0A7S4L9M8"/>
<keyword evidence="2" id="KW-0813">Transport</keyword>
<dbReference type="SUPFAM" id="SSF103473">
    <property type="entry name" value="MFS general substrate transporter"/>
    <property type="match status" value="1"/>
</dbReference>
<feature type="domain" description="Major facilitator superfamily (MFS) profile" evidence="7">
    <location>
        <begin position="1"/>
        <end position="400"/>
    </location>
</feature>
<evidence type="ECO:0000313" key="8">
    <source>
        <dbReference type="EMBL" id="CAE2319296.1"/>
    </source>
</evidence>
<reference evidence="8" key="1">
    <citation type="submission" date="2021-01" db="EMBL/GenBank/DDBJ databases">
        <authorList>
            <person name="Corre E."/>
            <person name="Pelletier E."/>
            <person name="Niang G."/>
            <person name="Scheremetjew M."/>
            <person name="Finn R."/>
            <person name="Kale V."/>
            <person name="Holt S."/>
            <person name="Cochrane G."/>
            <person name="Meng A."/>
            <person name="Brown T."/>
            <person name="Cohen L."/>
        </authorList>
    </citation>
    <scope>NUCLEOTIDE SEQUENCE</scope>
    <source>
        <strain evidence="8">CCMP 2712</strain>
    </source>
</reference>
<evidence type="ECO:0000256" key="1">
    <source>
        <dbReference type="ARBA" id="ARBA00004141"/>
    </source>
</evidence>
<dbReference type="InterPro" id="IPR020846">
    <property type="entry name" value="MFS_dom"/>
</dbReference>
<dbReference type="EMBL" id="HBKN01033629">
    <property type="protein sequence ID" value="CAE2319296.1"/>
    <property type="molecule type" value="Transcribed_RNA"/>
</dbReference>
<keyword evidence="3 6" id="KW-0812">Transmembrane</keyword>
<feature type="transmembrane region" description="Helical" evidence="6">
    <location>
        <begin position="283"/>
        <end position="300"/>
    </location>
</feature>
<name>A0A7S4L9M8_GUITH</name>
<feature type="transmembrane region" description="Helical" evidence="6">
    <location>
        <begin position="72"/>
        <end position="90"/>
    </location>
</feature>
<keyword evidence="4 6" id="KW-1133">Transmembrane helix</keyword>
<comment type="subcellular location">
    <subcellularLocation>
        <location evidence="1">Membrane</location>
        <topology evidence="1">Multi-pass membrane protein</topology>
    </subcellularLocation>
</comment>
<organism evidence="8">
    <name type="scientific">Guillardia theta</name>
    <name type="common">Cryptophyte</name>
    <name type="synonym">Cryptomonas phi</name>
    <dbReference type="NCBI Taxonomy" id="55529"/>
    <lineage>
        <taxon>Eukaryota</taxon>
        <taxon>Cryptophyceae</taxon>
        <taxon>Pyrenomonadales</taxon>
        <taxon>Geminigeraceae</taxon>
        <taxon>Guillardia</taxon>
    </lineage>
</organism>
<feature type="transmembrane region" description="Helical" evidence="6">
    <location>
        <begin position="217"/>
        <end position="241"/>
    </location>
</feature>
<feature type="transmembrane region" description="Helical" evidence="6">
    <location>
        <begin position="131"/>
        <end position="153"/>
    </location>
</feature>
<protein>
    <recommendedName>
        <fullName evidence="7">Major facilitator superfamily (MFS) profile domain-containing protein</fullName>
    </recommendedName>
</protein>
<evidence type="ECO:0000256" key="2">
    <source>
        <dbReference type="ARBA" id="ARBA00022448"/>
    </source>
</evidence>
<gene>
    <name evidence="8" type="ORF">GTHE00462_LOCUS26199</name>
</gene>